<evidence type="ECO:0000313" key="2">
    <source>
        <dbReference type="EMBL" id="KEZ88628.1"/>
    </source>
</evidence>
<organism evidence="2 3">
    <name type="scientific">Clostridium sulfidigenes</name>
    <dbReference type="NCBI Taxonomy" id="318464"/>
    <lineage>
        <taxon>Bacteria</taxon>
        <taxon>Bacillati</taxon>
        <taxon>Bacillota</taxon>
        <taxon>Clostridia</taxon>
        <taxon>Eubacteriales</taxon>
        <taxon>Clostridiaceae</taxon>
        <taxon>Clostridium</taxon>
    </lineage>
</organism>
<dbReference type="Proteomes" id="UP000028542">
    <property type="component" value="Unassembled WGS sequence"/>
</dbReference>
<sequence length="234" mass="26712">MVRYLIKYTKESEIKFLSHLDLMRTIQRVIRRAKLPIEYSKGFNPHMSISIAQPLSVGVYSTGEYLDAVFIEAFDEKEILKTLNENTVGGVKFLSVTKVARKEGQKNQQAMATIDAAKYIIKFKLQDESALDMDSLMNLSQWTILKKSKSGEKETDIKPLVKEIKYSIDNKMLTIEGLLSCGSRENLSASLLSEFIKTHVKGIKEDAFVDIKRVEMYAFKGKELLTLQAYFAQY</sequence>
<gene>
    <name evidence="2" type="ORF">IO99_00125</name>
</gene>
<dbReference type="AlphaFoldDB" id="A0A084JI44"/>
<dbReference type="STRING" id="318464.IO99_00125"/>
<accession>A0A084JI44</accession>
<evidence type="ECO:0000313" key="3">
    <source>
        <dbReference type="Proteomes" id="UP000028542"/>
    </source>
</evidence>
<keyword evidence="3" id="KW-1185">Reference proteome</keyword>
<dbReference type="RefSeq" id="WP_198028534.1">
    <property type="nucleotide sequence ID" value="NZ_JPMD01000001.1"/>
</dbReference>
<dbReference type="Pfam" id="PF10105">
    <property type="entry name" value="DUF2344"/>
    <property type="match status" value="1"/>
</dbReference>
<feature type="domain" description="DUF2344" evidence="1">
    <location>
        <begin position="3"/>
        <end position="188"/>
    </location>
</feature>
<comment type="caution">
    <text evidence="2">The sequence shown here is derived from an EMBL/GenBank/DDBJ whole genome shotgun (WGS) entry which is preliminary data.</text>
</comment>
<dbReference type="NCBIfam" id="TIGR03936">
    <property type="entry name" value="sam_1_link_chp"/>
    <property type="match status" value="1"/>
</dbReference>
<name>A0A084JI44_9CLOT</name>
<proteinExistence type="predicted"/>
<dbReference type="EMBL" id="JPMD01000001">
    <property type="protein sequence ID" value="KEZ88628.1"/>
    <property type="molecule type" value="Genomic_DNA"/>
</dbReference>
<reference evidence="2 3" key="1">
    <citation type="submission" date="2014-07" db="EMBL/GenBank/DDBJ databases">
        <title>Draft genome of Clostridium sulfidigenes 113A isolated from sediments associated with methane hydrate from Krishna Godavari basin.</title>
        <authorList>
            <person name="Honkalas V.S."/>
            <person name="Dabir A.P."/>
            <person name="Arora P."/>
            <person name="Dhakephalkar P.K."/>
        </authorList>
    </citation>
    <scope>NUCLEOTIDE SEQUENCE [LARGE SCALE GENOMIC DNA]</scope>
    <source>
        <strain evidence="2 3">113A</strain>
    </source>
</reference>
<dbReference type="InterPro" id="IPR018768">
    <property type="entry name" value="DUF2344"/>
</dbReference>
<protein>
    <submittedName>
        <fullName evidence="2">Radical SAM protein</fullName>
    </submittedName>
</protein>
<evidence type="ECO:0000259" key="1">
    <source>
        <dbReference type="Pfam" id="PF10105"/>
    </source>
</evidence>
<dbReference type="eggNOG" id="COG5011">
    <property type="taxonomic scope" value="Bacteria"/>
</dbReference>